<keyword evidence="2" id="KW-1185">Reference proteome</keyword>
<reference evidence="1" key="2">
    <citation type="submission" date="2020-09" db="EMBL/GenBank/DDBJ databases">
        <authorList>
            <person name="Sun Q."/>
            <person name="Kim S."/>
        </authorList>
    </citation>
    <scope>NUCLEOTIDE SEQUENCE</scope>
    <source>
        <strain evidence="1">KCTC 23310</strain>
    </source>
</reference>
<dbReference type="EMBL" id="BMYJ01000001">
    <property type="protein sequence ID" value="GHC45551.1"/>
    <property type="molecule type" value="Genomic_DNA"/>
</dbReference>
<protein>
    <submittedName>
        <fullName evidence="1">Uncharacterized protein</fullName>
    </submittedName>
</protein>
<sequence>MRTCDLPGLRETLEKIDLEKVGLGKGGQPVAKVLNIPGQTFWTRFGVPPQIVTVLDGLFEGLPWPEARALVVALPEAIRRPGRDLRSVIWRLLAAETEVMRNHLGDLARGMFLDRLAGQVGQGLLLTANGRLWRDGMEVLDYLPRTLPPATGWDRDALLVLLDHDCRKALKATVLALLLADRAIATAWRARKAAARDLQEIRAGLVHAQDDACRSVETALRAFIATGAHAAALAAPSAEGRAEAADLARLIGYRRQAACLLHLVRSE</sequence>
<evidence type="ECO:0000313" key="2">
    <source>
        <dbReference type="Proteomes" id="UP000638981"/>
    </source>
</evidence>
<accession>A0A918TEB1</accession>
<dbReference type="AlphaFoldDB" id="A0A918TEB1"/>
<comment type="caution">
    <text evidence="1">The sequence shown here is derived from an EMBL/GenBank/DDBJ whole genome shotgun (WGS) entry which is preliminary data.</text>
</comment>
<name>A0A918TEB1_9RHOB</name>
<dbReference type="Proteomes" id="UP000638981">
    <property type="component" value="Unassembled WGS sequence"/>
</dbReference>
<proteinExistence type="predicted"/>
<gene>
    <name evidence="1" type="ORF">GCM10007315_03760</name>
</gene>
<reference evidence="1" key="1">
    <citation type="journal article" date="2014" name="Int. J. Syst. Evol. Microbiol.">
        <title>Complete genome sequence of Corynebacterium casei LMG S-19264T (=DSM 44701T), isolated from a smear-ripened cheese.</title>
        <authorList>
            <consortium name="US DOE Joint Genome Institute (JGI-PGF)"/>
            <person name="Walter F."/>
            <person name="Albersmeier A."/>
            <person name="Kalinowski J."/>
            <person name="Ruckert C."/>
        </authorList>
    </citation>
    <scope>NUCLEOTIDE SEQUENCE</scope>
    <source>
        <strain evidence="1">KCTC 23310</strain>
    </source>
</reference>
<evidence type="ECO:0000313" key="1">
    <source>
        <dbReference type="EMBL" id="GHC45551.1"/>
    </source>
</evidence>
<organism evidence="1 2">
    <name type="scientific">Neogemmobacter tilapiae</name>
    <dbReference type="NCBI Taxonomy" id="875041"/>
    <lineage>
        <taxon>Bacteria</taxon>
        <taxon>Pseudomonadati</taxon>
        <taxon>Pseudomonadota</taxon>
        <taxon>Alphaproteobacteria</taxon>
        <taxon>Rhodobacterales</taxon>
        <taxon>Paracoccaceae</taxon>
        <taxon>Neogemmobacter</taxon>
    </lineage>
</organism>